<dbReference type="InterPro" id="IPR029068">
    <property type="entry name" value="Glyas_Bleomycin-R_OHBP_Dase"/>
</dbReference>
<dbReference type="EMBL" id="SGXE01000003">
    <property type="protein sequence ID" value="RZS92456.1"/>
    <property type="molecule type" value="Genomic_DNA"/>
</dbReference>
<comment type="caution">
    <text evidence="2">The sequence shown here is derived from an EMBL/GenBank/DDBJ whole genome shotgun (WGS) entry which is preliminary data.</text>
</comment>
<dbReference type="Gene3D" id="3.10.180.10">
    <property type="entry name" value="2,3-Dihydroxybiphenyl 1,2-Dioxygenase, domain 1"/>
    <property type="match status" value="1"/>
</dbReference>
<accession>A0A4Q7NYD9</accession>
<dbReference type="SUPFAM" id="SSF54593">
    <property type="entry name" value="Glyoxalase/Bleomycin resistance protein/Dihydroxybiphenyl dioxygenase"/>
    <property type="match status" value="1"/>
</dbReference>
<evidence type="ECO:0000313" key="2">
    <source>
        <dbReference type="EMBL" id="RZS92456.1"/>
    </source>
</evidence>
<dbReference type="InterPro" id="IPR037523">
    <property type="entry name" value="VOC_core"/>
</dbReference>
<dbReference type="PANTHER" id="PTHR33993:SF2">
    <property type="entry name" value="VOC DOMAIN-CONTAINING PROTEIN"/>
    <property type="match status" value="1"/>
</dbReference>
<organism evidence="2 3">
    <name type="scientific">Aquimarina brevivitae</name>
    <dbReference type="NCBI Taxonomy" id="323412"/>
    <lineage>
        <taxon>Bacteria</taxon>
        <taxon>Pseudomonadati</taxon>
        <taxon>Bacteroidota</taxon>
        <taxon>Flavobacteriia</taxon>
        <taxon>Flavobacteriales</taxon>
        <taxon>Flavobacteriaceae</taxon>
        <taxon>Aquimarina</taxon>
    </lineage>
</organism>
<keyword evidence="3" id="KW-1185">Reference proteome</keyword>
<dbReference type="PROSITE" id="PS51819">
    <property type="entry name" value="VOC"/>
    <property type="match status" value="1"/>
</dbReference>
<gene>
    <name evidence="2" type="ORF">EV197_2594</name>
</gene>
<dbReference type="CDD" id="cd07247">
    <property type="entry name" value="SgaA_N_like"/>
    <property type="match status" value="1"/>
</dbReference>
<evidence type="ECO:0000259" key="1">
    <source>
        <dbReference type="PROSITE" id="PS51819"/>
    </source>
</evidence>
<dbReference type="AlphaFoldDB" id="A0A4Q7NYD9"/>
<feature type="domain" description="VOC" evidence="1">
    <location>
        <begin position="23"/>
        <end position="145"/>
    </location>
</feature>
<dbReference type="RefSeq" id="WP_242610731.1">
    <property type="nucleotide sequence ID" value="NZ_SGXE01000003.1"/>
</dbReference>
<protein>
    <recommendedName>
        <fullName evidence="1">VOC domain-containing protein</fullName>
    </recommendedName>
</protein>
<proteinExistence type="predicted"/>
<dbReference type="PANTHER" id="PTHR33993">
    <property type="entry name" value="GLYOXALASE-RELATED"/>
    <property type="match status" value="1"/>
</dbReference>
<evidence type="ECO:0000313" key="3">
    <source>
        <dbReference type="Proteomes" id="UP000292262"/>
    </source>
</evidence>
<dbReference type="InterPro" id="IPR053863">
    <property type="entry name" value="Glyoxy/Ble-like_N"/>
</dbReference>
<dbReference type="InterPro" id="IPR052164">
    <property type="entry name" value="Anthracycline_SecMetBiosynth"/>
</dbReference>
<dbReference type="Proteomes" id="UP000292262">
    <property type="component" value="Unassembled WGS sequence"/>
</dbReference>
<sequence>MKADFGSLFLLNLFFFDMNMKNPIVWFEIYVNDLKRAQQFYETVFQVSLESISPPSEEDKSFQMLSFPSDMNSHGSSGALVKVNGMTAGENSVLVYFESEDCAIEEARIASAGGKVIKSKFSIGEFGNCTLAEDSEGNMFGIHSMA</sequence>
<reference evidence="2 3" key="1">
    <citation type="submission" date="2019-02" db="EMBL/GenBank/DDBJ databases">
        <title>Genomic Encyclopedia of Type Strains, Phase IV (KMG-IV): sequencing the most valuable type-strain genomes for metagenomic binning, comparative biology and taxonomic classification.</title>
        <authorList>
            <person name="Goeker M."/>
        </authorList>
    </citation>
    <scope>NUCLEOTIDE SEQUENCE [LARGE SCALE GENOMIC DNA]</scope>
    <source>
        <strain evidence="2 3">DSM 17196</strain>
    </source>
</reference>
<name>A0A4Q7NYD9_9FLAO</name>
<dbReference type="Pfam" id="PF22677">
    <property type="entry name" value="Ble-like_N"/>
    <property type="match status" value="1"/>
</dbReference>